<dbReference type="AlphaFoldDB" id="A0AAX4L4Y1"/>
<reference evidence="1 2" key="1">
    <citation type="submission" date="2024-02" db="EMBL/GenBank/DDBJ databases">
        <title>STSV induces naive adaptation in Sulfolobus.</title>
        <authorList>
            <person name="Xiang X."/>
            <person name="Song M."/>
        </authorList>
    </citation>
    <scope>NUCLEOTIDE SEQUENCE [LARGE SCALE GENOMIC DNA]</scope>
    <source>
        <strain evidence="1 2">RT2</strain>
        <plasmid evidence="1 2">pRT2</plasmid>
    </source>
</reference>
<geneLocation type="plasmid" evidence="1 2">
    <name>pRT2</name>
</geneLocation>
<evidence type="ECO:0000313" key="1">
    <source>
        <dbReference type="EMBL" id="WWQ61890.1"/>
    </source>
</evidence>
<dbReference type="Proteomes" id="UP001432202">
    <property type="component" value="Plasmid pRT2"/>
</dbReference>
<organism evidence="1 2">
    <name type="scientific">Sulfolobus tengchongensis</name>
    <dbReference type="NCBI Taxonomy" id="207809"/>
    <lineage>
        <taxon>Archaea</taxon>
        <taxon>Thermoproteota</taxon>
        <taxon>Thermoprotei</taxon>
        <taxon>Sulfolobales</taxon>
        <taxon>Sulfolobaceae</taxon>
        <taxon>Sulfolobus</taxon>
    </lineage>
</organism>
<dbReference type="EMBL" id="CP146017">
    <property type="protein sequence ID" value="WWQ61890.1"/>
    <property type="molecule type" value="Genomic_DNA"/>
</dbReference>
<dbReference type="Gene3D" id="1.10.10.10">
    <property type="entry name" value="Winged helix-like DNA-binding domain superfamily/Winged helix DNA-binding domain"/>
    <property type="match status" value="1"/>
</dbReference>
<dbReference type="RefSeq" id="WP_338604920.1">
    <property type="nucleotide sequence ID" value="NZ_CP146017.1"/>
</dbReference>
<dbReference type="InterPro" id="IPR036388">
    <property type="entry name" value="WH-like_DNA-bd_sf"/>
</dbReference>
<dbReference type="InterPro" id="IPR036390">
    <property type="entry name" value="WH_DNA-bd_sf"/>
</dbReference>
<evidence type="ECO:0000313" key="2">
    <source>
        <dbReference type="Proteomes" id="UP001432202"/>
    </source>
</evidence>
<dbReference type="GeneID" id="89337891"/>
<protein>
    <recommendedName>
        <fullName evidence="3">MarR family transcriptional regulator</fullName>
    </recommendedName>
</protein>
<dbReference type="SUPFAM" id="SSF46785">
    <property type="entry name" value="Winged helix' DNA-binding domain"/>
    <property type="match status" value="1"/>
</dbReference>
<keyword evidence="2" id="KW-1185">Reference proteome</keyword>
<evidence type="ECO:0008006" key="3">
    <source>
        <dbReference type="Google" id="ProtNLM"/>
    </source>
</evidence>
<keyword evidence="1" id="KW-0614">Plasmid</keyword>
<gene>
    <name evidence="1" type="ORF">V6M85_13940</name>
</gene>
<name>A0AAX4L4Y1_9CREN</name>
<sequence length="98" mass="11085">MSDKQEVSIFLDTPAKLLVALFELGGRANIRKLAEKLSKEYGTSFTSVYNTLYLLEKEGFLTIRREGRERIIELTDRGKTIAGKLAILMSELIETLAF</sequence>
<proteinExistence type="predicted"/>
<accession>A0AAX4L4Y1</accession>